<organism evidence="3 4">
    <name type="scientific">Yoonia rosea</name>
    <dbReference type="NCBI Taxonomy" id="287098"/>
    <lineage>
        <taxon>Bacteria</taxon>
        <taxon>Pseudomonadati</taxon>
        <taxon>Pseudomonadota</taxon>
        <taxon>Alphaproteobacteria</taxon>
        <taxon>Rhodobacterales</taxon>
        <taxon>Paracoccaceae</taxon>
        <taxon>Yoonia</taxon>
    </lineage>
</organism>
<keyword evidence="3" id="KW-0808">Transferase</keyword>
<proteinExistence type="predicted"/>
<dbReference type="AlphaFoldDB" id="A0A1R3XJF8"/>
<dbReference type="SUPFAM" id="SSF53448">
    <property type="entry name" value="Nucleotide-diphospho-sugar transferases"/>
    <property type="match status" value="1"/>
</dbReference>
<dbReference type="STRING" id="287098.SAMN05421665_3095"/>
<evidence type="ECO:0000259" key="2">
    <source>
        <dbReference type="Pfam" id="PF12804"/>
    </source>
</evidence>
<dbReference type="EMBL" id="FTPR01000003">
    <property type="protein sequence ID" value="SIT90404.1"/>
    <property type="molecule type" value="Genomic_DNA"/>
</dbReference>
<name>A0A1R3XJF8_9RHOB</name>
<keyword evidence="1" id="KW-0460">Magnesium</keyword>
<dbReference type="PANTHER" id="PTHR47183:SF1">
    <property type="entry name" value="GLUCOSE-1-PHOSPHATE CYTIDYLYLTRANSFERASE"/>
    <property type="match status" value="1"/>
</dbReference>
<dbReference type="InterPro" id="IPR013446">
    <property type="entry name" value="G1P_cyt_trans-like"/>
</dbReference>
<evidence type="ECO:0000256" key="1">
    <source>
        <dbReference type="ARBA" id="ARBA00022842"/>
    </source>
</evidence>
<dbReference type="RefSeq" id="WP_076660792.1">
    <property type="nucleotide sequence ID" value="NZ_FTPR01000003.1"/>
</dbReference>
<protein>
    <submittedName>
        <fullName evidence="3">Glucose-1-phosphate cytidylyltransferase</fullName>
    </submittedName>
</protein>
<dbReference type="Proteomes" id="UP000186997">
    <property type="component" value="Unassembled WGS sequence"/>
</dbReference>
<keyword evidence="4" id="KW-1185">Reference proteome</keyword>
<dbReference type="PANTHER" id="PTHR47183">
    <property type="entry name" value="GLUCOSE-1-PHOSPHATE CYTIDYLYLTRANSFERASE-RELATED"/>
    <property type="match status" value="1"/>
</dbReference>
<dbReference type="GO" id="GO:0047343">
    <property type="term" value="F:glucose-1-phosphate cytidylyltransferase activity"/>
    <property type="evidence" value="ECO:0007669"/>
    <property type="project" value="InterPro"/>
</dbReference>
<evidence type="ECO:0000313" key="4">
    <source>
        <dbReference type="Proteomes" id="UP000186997"/>
    </source>
</evidence>
<keyword evidence="3" id="KW-0548">Nucleotidyltransferase</keyword>
<dbReference type="Gene3D" id="3.90.550.10">
    <property type="entry name" value="Spore Coat Polysaccharide Biosynthesis Protein SpsA, Chain A"/>
    <property type="match status" value="1"/>
</dbReference>
<dbReference type="OrthoDB" id="9814110at2"/>
<evidence type="ECO:0000313" key="3">
    <source>
        <dbReference type="EMBL" id="SIT90404.1"/>
    </source>
</evidence>
<sequence>MQTGVILAGGKSERFGGSGALPKPVVLLAGRPMLLHVAASLVRAGCERIIVLTGANHTRMRDALNMTRDIGRFSTDETSDIPFTLRYSGDEAGTGGRLAHVTEDEFGDGALVSYTDVFTDFDLAALRTHRARHAATMSMLAVNPLQPWGELALTGDTVTAFNEKPVALDRWINGGFFSADARLLASIRADSDSLERDVMRRLVAQETVVAQRHTGWWASVNTAKELRQVEDSPYGAFLNRTDPSIV</sequence>
<reference evidence="4" key="1">
    <citation type="submission" date="2017-01" db="EMBL/GenBank/DDBJ databases">
        <authorList>
            <person name="Varghese N."/>
            <person name="Submissions S."/>
        </authorList>
    </citation>
    <scope>NUCLEOTIDE SEQUENCE [LARGE SCALE GENOMIC DNA]</scope>
    <source>
        <strain evidence="4">DSM 29591</strain>
    </source>
</reference>
<dbReference type="Pfam" id="PF12804">
    <property type="entry name" value="NTP_transf_3"/>
    <property type="match status" value="1"/>
</dbReference>
<accession>A0A1R3XJF8</accession>
<feature type="domain" description="MobA-like NTP transferase" evidence="2">
    <location>
        <begin position="4"/>
        <end position="59"/>
    </location>
</feature>
<dbReference type="InterPro" id="IPR025877">
    <property type="entry name" value="MobA-like_NTP_Trfase"/>
</dbReference>
<gene>
    <name evidence="3" type="ORF">SAMN05421665_3095</name>
</gene>
<dbReference type="InterPro" id="IPR029044">
    <property type="entry name" value="Nucleotide-diphossugar_trans"/>
</dbReference>